<comment type="similarity">
    <text evidence="4 14">Belongs to the cytochrome P450 family.</text>
</comment>
<dbReference type="PANTHER" id="PTHR46300">
    <property type="entry name" value="P450, PUTATIVE (EUROFUNG)-RELATED-RELATED"/>
    <property type="match status" value="1"/>
</dbReference>
<comment type="cofactor">
    <cofactor evidence="1 13">
        <name>heme</name>
        <dbReference type="ChEBI" id="CHEBI:30413"/>
    </cofactor>
</comment>
<keyword evidence="6" id="KW-0812">Transmembrane</keyword>
<dbReference type="InterPro" id="IPR050364">
    <property type="entry name" value="Cytochrome_P450_fung"/>
</dbReference>
<evidence type="ECO:0000256" key="12">
    <source>
        <dbReference type="ARBA" id="ARBA00023136"/>
    </source>
</evidence>
<dbReference type="PANTHER" id="PTHR46300:SF7">
    <property type="entry name" value="P450, PUTATIVE (EUROFUNG)-RELATED"/>
    <property type="match status" value="1"/>
</dbReference>
<dbReference type="HOGENOM" id="CLU_001570_2_3_1"/>
<dbReference type="CDD" id="cd11065">
    <property type="entry name" value="CYP64-like"/>
    <property type="match status" value="1"/>
</dbReference>
<evidence type="ECO:0000256" key="9">
    <source>
        <dbReference type="ARBA" id="ARBA00023002"/>
    </source>
</evidence>
<reference evidence="15 16" key="1">
    <citation type="journal article" date="2012" name="BMC Genomics">
        <title>Comparative genomics of the white-rot fungi, Phanerochaete carnosa and P. chrysosporium, to elucidate the genetic basis of the distinct wood types they colonize.</title>
        <authorList>
            <person name="Suzuki H."/>
            <person name="MacDonald J."/>
            <person name="Syed K."/>
            <person name="Salamov A."/>
            <person name="Hori C."/>
            <person name="Aerts A."/>
            <person name="Henrissat B."/>
            <person name="Wiebenga A."/>
            <person name="vanKuyk P.A."/>
            <person name="Barry K."/>
            <person name="Lindquist E."/>
            <person name="LaButti K."/>
            <person name="Lapidus A."/>
            <person name="Lucas S."/>
            <person name="Coutinho P."/>
            <person name="Gong Y."/>
            <person name="Samejima M."/>
            <person name="Mahadevan R."/>
            <person name="Abou-Zaid M."/>
            <person name="de Vries R.P."/>
            <person name="Igarashi K."/>
            <person name="Yadav J.S."/>
            <person name="Grigoriev I.V."/>
            <person name="Master E.R."/>
        </authorList>
    </citation>
    <scope>NUCLEOTIDE SEQUENCE [LARGE SCALE GENOMIC DNA]</scope>
    <source>
        <strain evidence="15 16">HHB-10118-sp</strain>
    </source>
</reference>
<keyword evidence="11 14" id="KW-0503">Monooxygenase</keyword>
<evidence type="ECO:0000256" key="2">
    <source>
        <dbReference type="ARBA" id="ARBA00004167"/>
    </source>
</evidence>
<dbReference type="PROSITE" id="PS00086">
    <property type="entry name" value="CYTOCHROME_P450"/>
    <property type="match status" value="1"/>
</dbReference>
<gene>
    <name evidence="15" type="ORF">PHACADRAFT_194981</name>
</gene>
<dbReference type="EMBL" id="JH930472">
    <property type="protein sequence ID" value="EKM54955.1"/>
    <property type="molecule type" value="Genomic_DNA"/>
</dbReference>
<evidence type="ECO:0000256" key="5">
    <source>
        <dbReference type="ARBA" id="ARBA00022617"/>
    </source>
</evidence>
<keyword evidence="7 13" id="KW-0479">Metal-binding</keyword>
<keyword evidence="5 13" id="KW-0349">Heme</keyword>
<evidence type="ECO:0000256" key="1">
    <source>
        <dbReference type="ARBA" id="ARBA00001971"/>
    </source>
</evidence>
<evidence type="ECO:0000313" key="15">
    <source>
        <dbReference type="EMBL" id="EKM54955.1"/>
    </source>
</evidence>
<proteinExistence type="inferred from homology"/>
<keyword evidence="16" id="KW-1185">Reference proteome</keyword>
<evidence type="ECO:0000256" key="14">
    <source>
        <dbReference type="RuleBase" id="RU000461"/>
    </source>
</evidence>
<dbReference type="Proteomes" id="UP000008370">
    <property type="component" value="Unassembled WGS sequence"/>
</dbReference>
<evidence type="ECO:0000256" key="10">
    <source>
        <dbReference type="ARBA" id="ARBA00023004"/>
    </source>
</evidence>
<protein>
    <recommendedName>
        <fullName evidence="17">Cytochrome P450</fullName>
    </recommendedName>
</protein>
<evidence type="ECO:0000256" key="3">
    <source>
        <dbReference type="ARBA" id="ARBA00005179"/>
    </source>
</evidence>
<evidence type="ECO:0000256" key="6">
    <source>
        <dbReference type="ARBA" id="ARBA00022692"/>
    </source>
</evidence>
<sequence>MSPELLRTVDILLGTSALIILCQLLNRLIKQARLPYPPGPPGYPIIGHLSTPKDPGWVVYRDWSQQYGSDVIHLNLAGNHLLVLNSIQSCRDLLEKRSTIYSDRPTAGITMIAELCGLNWSFGLKSYGPEWRAGRKAFQSVFHAGVVHKHRPTLTREVNRFLRRVCTDPKEWINHLHLMAGGLIVSVAYAIDIKDKNDPYLTNAEHSLEAVRKTLIPGAYLVDILPFLKHVPEWVPGAGFQREAKEWRKSIMYVLHVPYNAVKQRMVEDPATAPDCVTKTLIERMINTAKDPEYMEDVVKSAVGSMYLAGEDTTHSVIMSCILNMVLYPDIQRRAQESIDEVCQGRLPDYSDYDKLPFVHALLRESLRCNPVVALNLPHKSTDDDIYKGYFLPKGSIVVANIWSILHDPTVYSDPTAFNPERFLRRTPDGELELDPDMPNPADVAFGFGRRICPGRFMAYQSAWLTTASTIAAFRIENAKDERGVPIAPSGEYFWGFTK</sequence>
<evidence type="ECO:0000256" key="7">
    <source>
        <dbReference type="ARBA" id="ARBA00022723"/>
    </source>
</evidence>
<accession>K5W725</accession>
<dbReference type="GO" id="GO:0005506">
    <property type="term" value="F:iron ion binding"/>
    <property type="evidence" value="ECO:0007669"/>
    <property type="project" value="InterPro"/>
</dbReference>
<evidence type="ECO:0000256" key="13">
    <source>
        <dbReference type="PIRSR" id="PIRSR602401-1"/>
    </source>
</evidence>
<keyword evidence="12" id="KW-0472">Membrane</keyword>
<dbReference type="OrthoDB" id="2789670at2759"/>
<dbReference type="Gene3D" id="1.10.630.10">
    <property type="entry name" value="Cytochrome P450"/>
    <property type="match status" value="1"/>
</dbReference>
<keyword evidence="9 14" id="KW-0560">Oxidoreductase</keyword>
<comment type="pathway">
    <text evidence="3">Secondary metabolite biosynthesis.</text>
</comment>
<dbReference type="InParanoid" id="K5W725"/>
<dbReference type="GO" id="GO:0020037">
    <property type="term" value="F:heme binding"/>
    <property type="evidence" value="ECO:0007669"/>
    <property type="project" value="InterPro"/>
</dbReference>
<evidence type="ECO:0000256" key="4">
    <source>
        <dbReference type="ARBA" id="ARBA00010617"/>
    </source>
</evidence>
<dbReference type="Pfam" id="PF00067">
    <property type="entry name" value="p450"/>
    <property type="match status" value="1"/>
</dbReference>
<dbReference type="GO" id="GO:0016020">
    <property type="term" value="C:membrane"/>
    <property type="evidence" value="ECO:0007669"/>
    <property type="project" value="UniProtKB-SubCell"/>
</dbReference>
<dbReference type="KEGG" id="pco:PHACADRAFT_194981"/>
<dbReference type="InterPro" id="IPR001128">
    <property type="entry name" value="Cyt_P450"/>
</dbReference>
<evidence type="ECO:0008006" key="17">
    <source>
        <dbReference type="Google" id="ProtNLM"/>
    </source>
</evidence>
<dbReference type="GeneID" id="18911054"/>
<evidence type="ECO:0000313" key="16">
    <source>
        <dbReference type="Proteomes" id="UP000008370"/>
    </source>
</evidence>
<dbReference type="SUPFAM" id="SSF48264">
    <property type="entry name" value="Cytochrome P450"/>
    <property type="match status" value="1"/>
</dbReference>
<dbReference type="GO" id="GO:0016705">
    <property type="term" value="F:oxidoreductase activity, acting on paired donors, with incorporation or reduction of molecular oxygen"/>
    <property type="evidence" value="ECO:0007669"/>
    <property type="project" value="InterPro"/>
</dbReference>
<evidence type="ECO:0000256" key="11">
    <source>
        <dbReference type="ARBA" id="ARBA00023033"/>
    </source>
</evidence>
<dbReference type="PRINTS" id="PR00463">
    <property type="entry name" value="EP450I"/>
</dbReference>
<evidence type="ECO:0000256" key="8">
    <source>
        <dbReference type="ARBA" id="ARBA00022989"/>
    </source>
</evidence>
<organism evidence="15 16">
    <name type="scientific">Phanerochaete carnosa (strain HHB-10118-sp)</name>
    <name type="common">White-rot fungus</name>
    <name type="synonym">Peniophora carnosa</name>
    <dbReference type="NCBI Taxonomy" id="650164"/>
    <lineage>
        <taxon>Eukaryota</taxon>
        <taxon>Fungi</taxon>
        <taxon>Dikarya</taxon>
        <taxon>Basidiomycota</taxon>
        <taxon>Agaricomycotina</taxon>
        <taxon>Agaricomycetes</taxon>
        <taxon>Polyporales</taxon>
        <taxon>Phanerochaetaceae</taxon>
        <taxon>Phanerochaete</taxon>
    </lineage>
</organism>
<name>K5W725_PHACS</name>
<feature type="binding site" description="axial binding residue" evidence="13">
    <location>
        <position position="453"/>
    </location>
    <ligand>
        <name>heme</name>
        <dbReference type="ChEBI" id="CHEBI:30413"/>
    </ligand>
    <ligandPart>
        <name>Fe</name>
        <dbReference type="ChEBI" id="CHEBI:18248"/>
    </ligandPart>
</feature>
<dbReference type="InterPro" id="IPR036396">
    <property type="entry name" value="Cyt_P450_sf"/>
</dbReference>
<comment type="subcellular location">
    <subcellularLocation>
        <location evidence="2">Membrane</location>
        <topology evidence="2">Single-pass membrane protein</topology>
    </subcellularLocation>
</comment>
<keyword evidence="10 13" id="KW-0408">Iron</keyword>
<dbReference type="InterPro" id="IPR017972">
    <property type="entry name" value="Cyt_P450_CS"/>
</dbReference>
<dbReference type="GO" id="GO:0004497">
    <property type="term" value="F:monooxygenase activity"/>
    <property type="evidence" value="ECO:0007669"/>
    <property type="project" value="UniProtKB-KW"/>
</dbReference>
<dbReference type="InterPro" id="IPR002401">
    <property type="entry name" value="Cyt_P450_E_grp-I"/>
</dbReference>
<dbReference type="AlphaFoldDB" id="K5W725"/>
<dbReference type="RefSeq" id="XP_007395304.1">
    <property type="nucleotide sequence ID" value="XM_007395242.1"/>
</dbReference>
<keyword evidence="8" id="KW-1133">Transmembrane helix</keyword>